<dbReference type="InterPro" id="IPR013797">
    <property type="entry name" value="Maltooligo_trehalose_synth_4"/>
</dbReference>
<dbReference type="AlphaFoldDB" id="A0A1H0C984"/>
<evidence type="ECO:0000313" key="3">
    <source>
        <dbReference type="Proteomes" id="UP000198541"/>
    </source>
</evidence>
<dbReference type="Proteomes" id="UP000198541">
    <property type="component" value="Unassembled WGS sequence"/>
</dbReference>
<dbReference type="PANTHER" id="PTHR10357:SF216">
    <property type="entry name" value="MALTOOLIGOSYL TREHALOSE SYNTHASE-RELATED"/>
    <property type="match status" value="1"/>
</dbReference>
<evidence type="ECO:0000259" key="1">
    <source>
        <dbReference type="SMART" id="SM00642"/>
    </source>
</evidence>
<dbReference type="Gene3D" id="1.10.10.470">
    <property type="entry name" value="Maltooligosyl trehalose synthase, domain 4"/>
    <property type="match status" value="1"/>
</dbReference>
<dbReference type="Gene3D" id="1.10.150.200">
    <property type="entry name" value="Maltooligosyl trehalose synthase, domain 3"/>
    <property type="match status" value="1"/>
</dbReference>
<proteinExistence type="predicted"/>
<dbReference type="GO" id="GO:0047470">
    <property type="term" value="F:(1,4)-alpha-D-glucan 1-alpha-D-glucosylmutase activity"/>
    <property type="evidence" value="ECO:0007669"/>
    <property type="project" value="TreeGrafter"/>
</dbReference>
<protein>
    <submittedName>
        <fullName evidence="2">Maltooligosyl trehalose synthase</fullName>
    </submittedName>
</protein>
<dbReference type="STRING" id="332524.SAMN04487766_11143"/>
<feature type="domain" description="Glycosyl hydrolase family 13 catalytic" evidence="1">
    <location>
        <begin position="18"/>
        <end position="720"/>
    </location>
</feature>
<dbReference type="GO" id="GO:0030980">
    <property type="term" value="P:alpha-glucan catabolic process"/>
    <property type="evidence" value="ECO:0007669"/>
    <property type="project" value="TreeGrafter"/>
</dbReference>
<dbReference type="SMART" id="SM00642">
    <property type="entry name" value="Aamy"/>
    <property type="match status" value="1"/>
</dbReference>
<dbReference type="InterPro" id="IPR012767">
    <property type="entry name" value="Trehalose_TreY"/>
</dbReference>
<name>A0A1H0C984_9ACTO</name>
<gene>
    <name evidence="2" type="ORF">SAMN05216355_10656</name>
</gene>
<dbReference type="CDD" id="cd11336">
    <property type="entry name" value="AmyAc_MTSase"/>
    <property type="match status" value="1"/>
</dbReference>
<evidence type="ECO:0000313" key="2">
    <source>
        <dbReference type="EMBL" id="SDN54407.1"/>
    </source>
</evidence>
<organism evidence="2 3">
    <name type="scientific">Actinomyces ruminicola</name>
    <dbReference type="NCBI Taxonomy" id="332524"/>
    <lineage>
        <taxon>Bacteria</taxon>
        <taxon>Bacillati</taxon>
        <taxon>Actinomycetota</taxon>
        <taxon>Actinomycetes</taxon>
        <taxon>Actinomycetales</taxon>
        <taxon>Actinomycetaceae</taxon>
        <taxon>Actinomyces</taxon>
    </lineage>
</organism>
<dbReference type="PANTHER" id="PTHR10357">
    <property type="entry name" value="ALPHA-AMYLASE FAMILY MEMBER"/>
    <property type="match status" value="1"/>
</dbReference>
<reference evidence="3" key="1">
    <citation type="submission" date="2016-10" db="EMBL/GenBank/DDBJ databases">
        <authorList>
            <person name="Varghese N."/>
            <person name="Submissions S."/>
        </authorList>
    </citation>
    <scope>NUCLEOTIDE SEQUENCE [LARGE SCALE GENOMIC DNA]</scope>
    <source>
        <strain evidence="3">DSM 27982</strain>
    </source>
</reference>
<dbReference type="EMBL" id="FNIM01000006">
    <property type="protein sequence ID" value="SDN54407.1"/>
    <property type="molecule type" value="Genomic_DNA"/>
</dbReference>
<dbReference type="InterPro" id="IPR017853">
    <property type="entry name" value="GH"/>
</dbReference>
<dbReference type="SUPFAM" id="SSF51445">
    <property type="entry name" value="(Trans)glycosidases"/>
    <property type="match status" value="1"/>
</dbReference>
<dbReference type="GO" id="GO:0005992">
    <property type="term" value="P:trehalose biosynthetic process"/>
    <property type="evidence" value="ECO:0007669"/>
    <property type="project" value="TreeGrafter"/>
</dbReference>
<accession>A0A1H0C984</accession>
<sequence>MTTPGSDRHLPSPSHRTPVTTYRLQLGASLTFDDVRELLPYLGELGVTDLYLSPVLAASPGSTHGYDVVDHNRISDVMGGREGLERLARAAHDAGMGVLVDIVPNHMAVPTPLWHNPVLWSVLRDGEASPYATWFDAPRGEKLFMPVLGKRLGQALTDGDFTIERRAIPTEPERGQQWVLRYYDHVFPLAEGTHDLPLPELLQQQHYRLAYWRVGDEELNYRRFFDIATLAAVRVEDPQVFAGSHALVLELFDGGVIDALRVDHPDGLADPEGYFEQLSRATDGAWIAAEKILAPDELLPGTWPAAGSTGYDAAWRIDQLQVDPAGAAPLGALMQELTGQAPIDYPRVAADAKREIIAGSLSAEVNRLTRLLYSLTSQDIYLSDHTFRDLRACVVELLVAADRYRAYVVPGRAADPEQAAVLRSSAERARAHLTAEQSQTLDLVVAILLGEEIGSGKVSAVPERGEVITRFQQVCGAVTAKGVEDTTFYRWTHLTSLTEVGGDPGGFALSADEAHAWAARVQAGWPATMVTSTTHDTKRGEDVRARIDVLASYGNEWVELVHRLRELTADARPADLDGRTENLLWQTLWGTWAPETADPIDAERLGAYLVKASREQKAWTTWTSPDTDRERRLVDYAGHLLTRADVSEQLDAFAALTSPAVRNTILANKAMALTWLGVADVYQGSETTRTSLVDPDNRRPVAYAGEAGLRAALERASRARAGADLSLDAAKLRLTSRLCRLRAERPETFVGARSGYRPLPVSTSCAFAYARTLDGEDDVVVVVRRLGRRLERIGGWGEHTVDLPVGPWDDVLTDARVPGGSRRLSDVVADAPVTVLARPRRIRD</sequence>
<dbReference type="RefSeq" id="WP_092535321.1">
    <property type="nucleotide sequence ID" value="NZ_FNIM01000006.1"/>
</dbReference>
<dbReference type="Gene3D" id="3.20.20.80">
    <property type="entry name" value="Glycosidases"/>
    <property type="match status" value="1"/>
</dbReference>
<keyword evidence="3" id="KW-1185">Reference proteome</keyword>
<dbReference type="Gene3D" id="3.30.1590.10">
    <property type="entry name" value="Maltooligosyl trehalose synthase, domain 2"/>
    <property type="match status" value="1"/>
</dbReference>
<dbReference type="Pfam" id="PF00128">
    <property type="entry name" value="Alpha-amylase"/>
    <property type="match status" value="1"/>
</dbReference>
<dbReference type="InterPro" id="IPR006047">
    <property type="entry name" value="GH13_cat_dom"/>
</dbReference>
<dbReference type="NCBIfam" id="TIGR02401">
    <property type="entry name" value="trehalose_TreY"/>
    <property type="match status" value="1"/>
</dbReference>